<evidence type="ECO:0000256" key="1">
    <source>
        <dbReference type="ARBA" id="ARBA00001933"/>
    </source>
</evidence>
<evidence type="ECO:0000313" key="7">
    <source>
        <dbReference type="EMBL" id="CBY35070.1"/>
    </source>
</evidence>
<feature type="modified residue" description="N6-(pyridoxal phosphate)lysine" evidence="5">
    <location>
        <position position="67"/>
    </location>
</feature>
<accession>E4YHV0</accession>
<dbReference type="EMBL" id="FN654581">
    <property type="protein sequence ID" value="CBY35070.1"/>
    <property type="molecule type" value="Genomic_DNA"/>
</dbReference>
<dbReference type="Pfam" id="PF00291">
    <property type="entry name" value="PALP"/>
    <property type="match status" value="1"/>
</dbReference>
<dbReference type="GO" id="GO:0019148">
    <property type="term" value="F:D-cysteine desulfhydrase activity"/>
    <property type="evidence" value="ECO:0007669"/>
    <property type="project" value="TreeGrafter"/>
</dbReference>
<name>E4YHV0_OIKDI</name>
<proteinExistence type="inferred from homology"/>
<evidence type="ECO:0000256" key="3">
    <source>
        <dbReference type="ARBA" id="ARBA00022898"/>
    </source>
</evidence>
<evidence type="ECO:0000256" key="4">
    <source>
        <dbReference type="PIRSR" id="PIRSR006278-1"/>
    </source>
</evidence>
<evidence type="ECO:0000256" key="2">
    <source>
        <dbReference type="ARBA" id="ARBA00008639"/>
    </source>
</evidence>
<dbReference type="InterPro" id="IPR001926">
    <property type="entry name" value="TrpB-like_PALP"/>
</dbReference>
<dbReference type="PIRSF" id="PIRSF006278">
    <property type="entry name" value="ACCD_DCysDesulf"/>
    <property type="match status" value="1"/>
</dbReference>
<dbReference type="InterPro" id="IPR036052">
    <property type="entry name" value="TrpB-like_PALP_sf"/>
</dbReference>
<gene>
    <name evidence="7" type="ORF">GSOID_T00026860001</name>
</gene>
<dbReference type="SUPFAM" id="SSF53686">
    <property type="entry name" value="Tryptophan synthase beta subunit-like PLP-dependent enzymes"/>
    <property type="match status" value="1"/>
</dbReference>
<evidence type="ECO:0000259" key="6">
    <source>
        <dbReference type="Pfam" id="PF00291"/>
    </source>
</evidence>
<dbReference type="InterPro" id="IPR027278">
    <property type="entry name" value="ACCD_DCysDesulf"/>
</dbReference>
<comment type="cofactor">
    <cofactor evidence="1">
        <name>pyridoxal 5'-phosphate</name>
        <dbReference type="ChEBI" id="CHEBI:597326"/>
    </cofactor>
</comment>
<reference evidence="7" key="1">
    <citation type="journal article" date="2010" name="Science">
        <title>Plasticity of animal genome architecture unmasked by rapid evolution of a pelagic tunicate.</title>
        <authorList>
            <person name="Denoeud F."/>
            <person name="Henriet S."/>
            <person name="Mungpakdee S."/>
            <person name="Aury J.M."/>
            <person name="Da Silva C."/>
            <person name="Brinkmann H."/>
            <person name="Mikhaleva J."/>
            <person name="Olsen L.C."/>
            <person name="Jubin C."/>
            <person name="Canestro C."/>
            <person name="Bouquet J.M."/>
            <person name="Danks G."/>
            <person name="Poulain J."/>
            <person name="Campsteijn C."/>
            <person name="Adamski M."/>
            <person name="Cross I."/>
            <person name="Yadetie F."/>
            <person name="Muffato M."/>
            <person name="Louis A."/>
            <person name="Butcher S."/>
            <person name="Tsagkogeorga G."/>
            <person name="Konrad A."/>
            <person name="Singh S."/>
            <person name="Jensen M.F."/>
            <person name="Cong E.H."/>
            <person name="Eikeseth-Otteraa H."/>
            <person name="Noel B."/>
            <person name="Anthouard V."/>
            <person name="Porcel B.M."/>
            <person name="Kachouri-Lafond R."/>
            <person name="Nishino A."/>
            <person name="Ugolini M."/>
            <person name="Chourrout P."/>
            <person name="Nishida H."/>
            <person name="Aasland R."/>
            <person name="Huzurbazar S."/>
            <person name="Westhof E."/>
            <person name="Delsuc F."/>
            <person name="Lehrach H."/>
            <person name="Reinhardt R."/>
            <person name="Weissenbach J."/>
            <person name="Roy S.W."/>
            <person name="Artiguenave F."/>
            <person name="Postlethwait J.H."/>
            <person name="Manak J.R."/>
            <person name="Thompson E.M."/>
            <person name="Jaillon O."/>
            <person name="Du Pasquier L."/>
            <person name="Boudinot P."/>
            <person name="Liberles D.A."/>
            <person name="Volff J.N."/>
            <person name="Philippe H."/>
            <person name="Lenhard B."/>
            <person name="Roest Crollius H."/>
            <person name="Wincker P."/>
            <person name="Chourrout D."/>
        </authorList>
    </citation>
    <scope>NUCLEOTIDE SEQUENCE [LARGE SCALE GENOMIC DNA]</scope>
</reference>
<comment type="similarity">
    <text evidence="2">Belongs to the ACC deaminase/D-cysteine desulfhydrase family.</text>
</comment>
<sequence length="363" mass="40181">MSFRLRSQPWTAPQWVPAAVKRPSSRCVLANVPTPIERWSLKDFGDGKQQFFIKRDDLTGTSLTGNKVRKLEFLLADAIEQGCDSIIAWGASTSNHCRSTAVACTELGLECHLLLTSKEPEITYASGNITLAALSGAHMYRMEACAFDEADRRMKKLSARLAESGKKAYVIPRGGSNSVAAWSYIAAWEEMMNQPLFAEITDIVVVSGSGGTGVDLALANYYERSKSKKRIHGFRIWGTNADFYHHANETLKNLKLDLNIEDLIHVTDSYVGNGYAETWPELKELILNVSETTGIFLDTVYTGKAVYGIREELKLNPGRFAGDKILFIHTGGLFGVTDGSLTNDIIVKRRIEPFPSELTTYPG</sequence>
<feature type="domain" description="Tryptophan synthase beta chain-like PALP" evidence="6">
    <location>
        <begin position="32"/>
        <end position="331"/>
    </location>
</feature>
<organism evidence="7">
    <name type="scientific">Oikopleura dioica</name>
    <name type="common">Tunicate</name>
    <dbReference type="NCBI Taxonomy" id="34765"/>
    <lineage>
        <taxon>Eukaryota</taxon>
        <taxon>Metazoa</taxon>
        <taxon>Chordata</taxon>
        <taxon>Tunicata</taxon>
        <taxon>Appendicularia</taxon>
        <taxon>Copelata</taxon>
        <taxon>Oikopleuridae</taxon>
        <taxon>Oikopleura</taxon>
    </lineage>
</organism>
<feature type="active site" description="Nucleophile" evidence="4">
    <location>
        <position position="94"/>
    </location>
</feature>
<protein>
    <recommendedName>
        <fullName evidence="6">Tryptophan synthase beta chain-like PALP domain-containing protein</fullName>
    </recommendedName>
</protein>
<keyword evidence="3 5" id="KW-0663">Pyridoxal phosphate</keyword>
<dbReference type="AlphaFoldDB" id="E4YHV0"/>
<dbReference type="Proteomes" id="UP000011014">
    <property type="component" value="Unassembled WGS sequence"/>
</dbReference>
<dbReference type="Gene3D" id="3.40.50.1100">
    <property type="match status" value="2"/>
</dbReference>
<dbReference type="PANTHER" id="PTHR43780">
    <property type="entry name" value="1-AMINOCYCLOPROPANE-1-CARBOXYLATE DEAMINASE-RELATED"/>
    <property type="match status" value="1"/>
</dbReference>
<evidence type="ECO:0000256" key="5">
    <source>
        <dbReference type="PIRSR" id="PIRSR006278-2"/>
    </source>
</evidence>
<dbReference type="PANTHER" id="PTHR43780:SF2">
    <property type="entry name" value="1-AMINOCYCLOPROPANE-1-CARBOXYLATE DEAMINASE-RELATED"/>
    <property type="match status" value="1"/>
</dbReference>